<evidence type="ECO:0000313" key="1">
    <source>
        <dbReference type="EMBL" id="GBN45073.1"/>
    </source>
</evidence>
<protein>
    <submittedName>
        <fullName evidence="1">Uncharacterized protein</fullName>
    </submittedName>
</protein>
<evidence type="ECO:0000313" key="2">
    <source>
        <dbReference type="Proteomes" id="UP000499080"/>
    </source>
</evidence>
<proteinExistence type="predicted"/>
<accession>A0A4Y2P259</accession>
<dbReference type="AlphaFoldDB" id="A0A4Y2P259"/>
<keyword evidence="2" id="KW-1185">Reference proteome</keyword>
<name>A0A4Y2P259_ARAVE</name>
<organism evidence="1 2">
    <name type="scientific">Araneus ventricosus</name>
    <name type="common">Orbweaver spider</name>
    <name type="synonym">Epeira ventricosa</name>
    <dbReference type="NCBI Taxonomy" id="182803"/>
    <lineage>
        <taxon>Eukaryota</taxon>
        <taxon>Metazoa</taxon>
        <taxon>Ecdysozoa</taxon>
        <taxon>Arthropoda</taxon>
        <taxon>Chelicerata</taxon>
        <taxon>Arachnida</taxon>
        <taxon>Araneae</taxon>
        <taxon>Araneomorphae</taxon>
        <taxon>Entelegynae</taxon>
        <taxon>Araneoidea</taxon>
        <taxon>Araneidae</taxon>
        <taxon>Araneus</taxon>
    </lineage>
</organism>
<dbReference type="Proteomes" id="UP000499080">
    <property type="component" value="Unassembled WGS sequence"/>
</dbReference>
<sequence length="119" mass="13498">MAPKLESSHYVPHIRSLGVGIACCIAWSSHRLQRRSPVFPAEMVYGENLCLPSQFFVQQQPQAADNGFIKKLKSHIQQLQATPNLIILQNLLLYTEISVCVPMSFCVWTLFNLPCRNLI</sequence>
<comment type="caution">
    <text evidence="1">The sequence shown here is derived from an EMBL/GenBank/DDBJ whole genome shotgun (WGS) entry which is preliminary data.</text>
</comment>
<reference evidence="1 2" key="1">
    <citation type="journal article" date="2019" name="Sci. Rep.">
        <title>Orb-weaving spider Araneus ventricosus genome elucidates the spidroin gene catalogue.</title>
        <authorList>
            <person name="Kono N."/>
            <person name="Nakamura H."/>
            <person name="Ohtoshi R."/>
            <person name="Moran D.A.P."/>
            <person name="Shinohara A."/>
            <person name="Yoshida Y."/>
            <person name="Fujiwara M."/>
            <person name="Mori M."/>
            <person name="Tomita M."/>
            <person name="Arakawa K."/>
        </authorList>
    </citation>
    <scope>NUCLEOTIDE SEQUENCE [LARGE SCALE GENOMIC DNA]</scope>
</reference>
<dbReference type="EMBL" id="BGPR01010243">
    <property type="protein sequence ID" value="GBN45073.1"/>
    <property type="molecule type" value="Genomic_DNA"/>
</dbReference>
<gene>
    <name evidence="1" type="ORF">AVEN_15072_1</name>
</gene>